<feature type="chain" id="PRO_5046031824" evidence="2">
    <location>
        <begin position="25"/>
        <end position="313"/>
    </location>
</feature>
<keyword evidence="5" id="KW-1185">Reference proteome</keyword>
<evidence type="ECO:0000313" key="4">
    <source>
        <dbReference type="EMBL" id="MBP1997078.1"/>
    </source>
</evidence>
<evidence type="ECO:0000256" key="1">
    <source>
        <dbReference type="SAM" id="MobiDB-lite"/>
    </source>
</evidence>
<dbReference type="PROSITE" id="PS51257">
    <property type="entry name" value="PROKAR_LIPOPROTEIN"/>
    <property type="match status" value="1"/>
</dbReference>
<dbReference type="Proteomes" id="UP001519287">
    <property type="component" value="Unassembled WGS sequence"/>
</dbReference>
<dbReference type="Gene3D" id="3.30.1380.10">
    <property type="match status" value="1"/>
</dbReference>
<name>A0ABS4JB51_9BACL</name>
<keyword evidence="4" id="KW-0645">Protease</keyword>
<organism evidence="4 5">
    <name type="scientific">Paenibacillus eucommiae</name>
    <dbReference type="NCBI Taxonomy" id="1355755"/>
    <lineage>
        <taxon>Bacteria</taxon>
        <taxon>Bacillati</taxon>
        <taxon>Bacillota</taxon>
        <taxon>Bacilli</taxon>
        <taxon>Bacillales</taxon>
        <taxon>Paenibacillaceae</taxon>
        <taxon>Paenibacillus</taxon>
    </lineage>
</organism>
<dbReference type="InterPro" id="IPR003709">
    <property type="entry name" value="VanY-like_core_dom"/>
</dbReference>
<sequence>MSKYRNRFSFISFLLFASVIVLLAGCSGDPADTANPGGTGTPGPTTAATGGNGGSTDKPEQSPDASTPSSEPSDKGTTKPTTKPTSKPSTKPTKDPDKGNGKGDSGTNQADPDAVQVVANPKDLAVLVNKSFRLPAGYKPETLVEPNVPFIFKEKLEKRKMRKEAAEALEKLFAAATEEGVSLAGVSGYRSQATQEVLYNNYVKRDGVEAANKYSAKPGFSEHQTGLVMDVSGISGKCAAEDCFADTKEAKWLAENAAEHGFIVRYLKGKESITGYQYEPWHIRYVGVDISKEIAEQGITLEEYFKDTIPVTK</sequence>
<evidence type="ECO:0000256" key="2">
    <source>
        <dbReference type="SAM" id="SignalP"/>
    </source>
</evidence>
<dbReference type="InterPro" id="IPR052179">
    <property type="entry name" value="DD-CPase-like"/>
</dbReference>
<dbReference type="PANTHER" id="PTHR34385:SF1">
    <property type="entry name" value="PEPTIDOGLYCAN L-ALANYL-D-GLUTAMATE ENDOPEPTIDASE CWLK"/>
    <property type="match status" value="1"/>
</dbReference>
<feature type="domain" description="D-alanyl-D-alanine carboxypeptidase-like core" evidence="3">
    <location>
        <begin position="159"/>
        <end position="287"/>
    </location>
</feature>
<feature type="compositionally biased region" description="Basic and acidic residues" evidence="1">
    <location>
        <begin position="92"/>
        <end position="101"/>
    </location>
</feature>
<proteinExistence type="predicted"/>
<feature type="signal peptide" evidence="2">
    <location>
        <begin position="1"/>
        <end position="24"/>
    </location>
</feature>
<keyword evidence="2" id="KW-0732">Signal</keyword>
<dbReference type="PANTHER" id="PTHR34385">
    <property type="entry name" value="D-ALANYL-D-ALANINE CARBOXYPEPTIDASE"/>
    <property type="match status" value="1"/>
</dbReference>
<comment type="caution">
    <text evidence="4">The sequence shown here is derived from an EMBL/GenBank/DDBJ whole genome shotgun (WGS) entry which is preliminary data.</text>
</comment>
<evidence type="ECO:0000259" key="3">
    <source>
        <dbReference type="Pfam" id="PF02557"/>
    </source>
</evidence>
<feature type="compositionally biased region" description="Low complexity" evidence="1">
    <location>
        <begin position="78"/>
        <end position="91"/>
    </location>
</feature>
<keyword evidence="4" id="KW-0121">Carboxypeptidase</keyword>
<keyword evidence="4" id="KW-0378">Hydrolase</keyword>
<dbReference type="InterPro" id="IPR009045">
    <property type="entry name" value="Zn_M74/Hedgehog-like"/>
</dbReference>
<dbReference type="CDD" id="cd14852">
    <property type="entry name" value="LD-carboxypeptidase"/>
    <property type="match status" value="1"/>
</dbReference>
<dbReference type="GO" id="GO:0009002">
    <property type="term" value="F:serine-type D-Ala-D-Ala carboxypeptidase activity"/>
    <property type="evidence" value="ECO:0007669"/>
    <property type="project" value="UniProtKB-EC"/>
</dbReference>
<evidence type="ECO:0000313" key="5">
    <source>
        <dbReference type="Proteomes" id="UP001519287"/>
    </source>
</evidence>
<reference evidence="4 5" key="1">
    <citation type="submission" date="2021-03" db="EMBL/GenBank/DDBJ databases">
        <title>Genomic Encyclopedia of Type Strains, Phase IV (KMG-IV): sequencing the most valuable type-strain genomes for metagenomic binning, comparative biology and taxonomic classification.</title>
        <authorList>
            <person name="Goeker M."/>
        </authorList>
    </citation>
    <scope>NUCLEOTIDE SEQUENCE [LARGE SCALE GENOMIC DNA]</scope>
    <source>
        <strain evidence="4 5">DSM 26048</strain>
    </source>
</reference>
<dbReference type="EC" id="3.4.16.4" evidence="4"/>
<dbReference type="InterPro" id="IPR058193">
    <property type="entry name" value="VanY/YodJ_core_dom"/>
</dbReference>
<dbReference type="SUPFAM" id="SSF55166">
    <property type="entry name" value="Hedgehog/DD-peptidase"/>
    <property type="match status" value="1"/>
</dbReference>
<gene>
    <name evidence="4" type="ORF">J2Z66_008756</name>
</gene>
<accession>A0ABS4JB51</accession>
<feature type="region of interest" description="Disordered" evidence="1">
    <location>
        <begin position="33"/>
        <end position="112"/>
    </location>
</feature>
<dbReference type="Pfam" id="PF02557">
    <property type="entry name" value="VanY"/>
    <property type="match status" value="1"/>
</dbReference>
<dbReference type="EMBL" id="JAGGLB010000069">
    <property type="protein sequence ID" value="MBP1997078.1"/>
    <property type="molecule type" value="Genomic_DNA"/>
</dbReference>
<dbReference type="RefSeq" id="WP_209980061.1">
    <property type="nucleotide sequence ID" value="NZ_JAGGLB010000069.1"/>
</dbReference>
<protein>
    <submittedName>
        <fullName evidence="4">D-alanyl-D-alanine carboxypeptidase</fullName>
        <ecNumber evidence="4">3.4.16.4</ecNumber>
    </submittedName>
</protein>